<dbReference type="FunFam" id="3.30.70.80:FF:000005">
    <property type="entry name" value="Proteinase inhibitor I2B"/>
    <property type="match status" value="1"/>
</dbReference>
<dbReference type="GO" id="GO:0004866">
    <property type="term" value="F:endopeptidase inhibitor activity"/>
    <property type="evidence" value="ECO:0007669"/>
    <property type="project" value="TreeGrafter"/>
</dbReference>
<dbReference type="InterPro" id="IPR037045">
    <property type="entry name" value="S8pro/Inhibitor_I9_sf"/>
</dbReference>
<dbReference type="SUPFAM" id="SSF54897">
    <property type="entry name" value="Protease propeptides/inhibitors"/>
    <property type="match status" value="1"/>
</dbReference>
<evidence type="ECO:0000313" key="2">
    <source>
        <dbReference type="EMBL" id="WEW61824.1"/>
    </source>
</evidence>
<name>A0AAF0DN09_9EURO</name>
<accession>A0AAF0DN09</accession>
<sequence>MGTGAPRRSVIVTFPDDTPASVVEAAKKAITDAGGSITHSYNLIKGFAAEATTSSLNTVAALGVGYPPMIEDDQIVSIDDPDN</sequence>
<dbReference type="EMBL" id="CP120631">
    <property type="protein sequence ID" value="WEW61824.1"/>
    <property type="molecule type" value="Genomic_DNA"/>
</dbReference>
<evidence type="ECO:0000313" key="3">
    <source>
        <dbReference type="Proteomes" id="UP001219355"/>
    </source>
</evidence>
<proteinExistence type="inferred from homology"/>
<gene>
    <name evidence="2" type="ORF">PRK78_007320</name>
</gene>
<organism evidence="2 3">
    <name type="scientific">Emydomyces testavorans</name>
    <dbReference type="NCBI Taxonomy" id="2070801"/>
    <lineage>
        <taxon>Eukaryota</taxon>
        <taxon>Fungi</taxon>
        <taxon>Dikarya</taxon>
        <taxon>Ascomycota</taxon>
        <taxon>Pezizomycotina</taxon>
        <taxon>Eurotiomycetes</taxon>
        <taxon>Eurotiomycetidae</taxon>
        <taxon>Onygenales</taxon>
        <taxon>Nannizziopsiaceae</taxon>
        <taxon>Emydomyces</taxon>
    </lineage>
</organism>
<dbReference type="AlphaFoldDB" id="A0AAF0DN09"/>
<evidence type="ECO:0000256" key="1">
    <source>
        <dbReference type="ARBA" id="ARBA00038069"/>
    </source>
</evidence>
<protein>
    <recommendedName>
        <fullName evidence="4">Inhibitor I9 domain-containing protein</fullName>
    </recommendedName>
</protein>
<dbReference type="PANTHER" id="PTHR28288">
    <property type="entry name" value="PROTEASE B INHIBITOR 2"/>
    <property type="match status" value="1"/>
</dbReference>
<dbReference type="InterPro" id="IPR052471">
    <property type="entry name" value="PBI_I9"/>
</dbReference>
<dbReference type="PANTHER" id="PTHR28288:SF1">
    <property type="entry name" value="INHIBITOR I9 DOMAIN-CONTAINING PROTEIN"/>
    <property type="match status" value="1"/>
</dbReference>
<reference evidence="2" key="1">
    <citation type="submission" date="2023-03" db="EMBL/GenBank/DDBJ databases">
        <title>Emydomyces testavorans Genome Sequence.</title>
        <authorList>
            <person name="Hoyer L."/>
        </authorList>
    </citation>
    <scope>NUCLEOTIDE SEQUENCE</scope>
    <source>
        <strain evidence="2">16-2883</strain>
    </source>
</reference>
<evidence type="ECO:0008006" key="4">
    <source>
        <dbReference type="Google" id="ProtNLM"/>
    </source>
</evidence>
<dbReference type="GO" id="GO:0042144">
    <property type="term" value="P:vacuole fusion, non-autophagic"/>
    <property type="evidence" value="ECO:0007669"/>
    <property type="project" value="TreeGrafter"/>
</dbReference>
<dbReference type="Gene3D" id="3.30.70.80">
    <property type="entry name" value="Peptidase S8 propeptide/proteinase inhibitor I9"/>
    <property type="match status" value="1"/>
</dbReference>
<comment type="similarity">
    <text evidence="1">Belongs to the protease inhibitor I9 family.</text>
</comment>
<keyword evidence="3" id="KW-1185">Reference proteome</keyword>
<dbReference type="Proteomes" id="UP001219355">
    <property type="component" value="Chromosome 5"/>
</dbReference>